<gene>
    <name evidence="1" type="primary">ATG2</name>
    <name evidence="1" type="ORF">M8818_003281</name>
</gene>
<accession>A0ACC3SEN0</accession>
<proteinExistence type="predicted"/>
<dbReference type="EMBL" id="JAMKPW020000014">
    <property type="protein sequence ID" value="KAK8211314.1"/>
    <property type="molecule type" value="Genomic_DNA"/>
</dbReference>
<protein>
    <submittedName>
        <fullName evidence="1">Autophagy-related protein 2</fullName>
    </submittedName>
</protein>
<reference evidence="1" key="1">
    <citation type="submission" date="2024-02" db="EMBL/GenBank/DDBJ databases">
        <title>Metagenome Assembled Genome of Zalaria obscura JY119.</title>
        <authorList>
            <person name="Vighnesh L."/>
            <person name="Jagadeeshwari U."/>
            <person name="Venkata Ramana C."/>
            <person name="Sasikala C."/>
        </authorList>
    </citation>
    <scope>NUCLEOTIDE SEQUENCE</scope>
    <source>
        <strain evidence="1">JY119</strain>
    </source>
</reference>
<evidence type="ECO:0000313" key="2">
    <source>
        <dbReference type="Proteomes" id="UP001320706"/>
    </source>
</evidence>
<keyword evidence="2" id="KW-1185">Reference proteome</keyword>
<organism evidence="1 2">
    <name type="scientific">Zalaria obscura</name>
    <dbReference type="NCBI Taxonomy" id="2024903"/>
    <lineage>
        <taxon>Eukaryota</taxon>
        <taxon>Fungi</taxon>
        <taxon>Dikarya</taxon>
        <taxon>Ascomycota</taxon>
        <taxon>Pezizomycotina</taxon>
        <taxon>Dothideomycetes</taxon>
        <taxon>Dothideomycetidae</taxon>
        <taxon>Dothideales</taxon>
        <taxon>Zalariaceae</taxon>
        <taxon>Zalaria</taxon>
    </lineage>
</organism>
<name>A0ACC3SEN0_9PEZI</name>
<dbReference type="Proteomes" id="UP001320706">
    <property type="component" value="Unassembled WGS sequence"/>
</dbReference>
<comment type="caution">
    <text evidence="1">The sequence shown here is derived from an EMBL/GenBank/DDBJ whole genome shotgun (WGS) entry which is preliminary data.</text>
</comment>
<evidence type="ECO:0000313" key="1">
    <source>
        <dbReference type="EMBL" id="KAK8211314.1"/>
    </source>
</evidence>
<sequence>MAYWIPSSVQKRLLRYVLSHSGFLDTSLIDLDNLDISFGRRSVVELRDVGLSIPKLSALLQLPPQLRIDTARVLLLRLTVPADLYHNGIEAEIDGIAVNVTLDDGAAQESKRARSRSPQSTRSPQHRKSNRRIHSPPPYDPGGSYDDKESAYIPNTEDLAKSFLQDEPREETRELEALYRSRANVRQPEDSILSDASDDPALGTGTGLGLPGFLANFIHGIIDRVQVRIRNVSVKLDAELPSQDTDAAEVPPQTTPIAVEFTIAELDVAGNLRGGEIPTEEVQVTTSLRGRVAVGQPEPAAIEASSNDFDIRPGEDNESWAQRRNLTREPDNDPWTSTANFLDPSASMIEDQAGMEALQASELTALSRPTLSVTHSASTSSDDPPPTASALIGETEENQIVNLEATLYQSADLAQNAAVGQPSTDIASQTHLGSSHTSSTDDDDDNDSIPPNMATSSFLPNDQAESMYMSAISGGFAKDSPEFGRLPGQWESTIDDDDDDMEPNFLSESARTIYGETPEQGAETEDIAPTPRASSPSDNQRHELRPSSDDHHGPVPPANERASADSPSVAETPVTGTQTSEPVLEARRLLTIDTASLWIPNEKSSDEDTTANSGEAPQVLGTRPRSETLASSFHQIPGAFSQYADLTASKRLSASSVQESVFTLPSSHRENRTVTEQVLELSIGRIAAQTDVATARILHQVFQLMLRGFRPTNKESETASDDSKGPSQIPFALSSHLAALDLSLLDELSAFPRSQTQDQMVTADQRPRPGRTLFQINVMDLHTDVKLGSAVPDVELILGKFALGFEDRDVLSFTKPSASQTLGTRHTNTPDLTFRMSSKTTLQQSSIVDVNLVTLPIQIDLDLQAFDQAFETFGGLSGVVELSASVLSNGAMSTKESSSSPRKKGVRFENEPAPRSQSTEIKLSANIGGLGISLGGRTCSVILQSSGLKLLSRPKYIHATVSKVKLSGPYVRGEEEVVPPSVTLEKSVVSYYFSPEDVDLERLLSLLTPSKNKYENDDDIILDTLLRQRRKGAALRISFRAVSAQVSDWAHLTHIQSLADELGKFAAVAKYLPEDERPGLLTLANIGEFRAHLPTTAHFGMAEIECTDLEVAHVGLPALLALAVGTLHVGRKGEQRIIHAVTPVTATEKLPMVMARMIGDEAEPTFKVKLFNICLEYSIPTFLALTGLDVTAPTEEVVQDLAASVWDVTGMRGQEERNLPPGSDQPQELSTKKLNVDLLLHDCAIGLQPRDGTAKGLFILNNTRFTTIVPPEKSFEATLDIRKASLYITDDEVPDSHALQKPPPPSLSSDRLAPMLLDRGYVSVSSIMSAKADVRIQREVPGDIQPVVVDFRNQLFVLESCADSTQTLIAILSGLSPPMPPSKEPKFRTEAMTMEDMVASFTGNAYAKPESPPSTLFDADNDLPPSPEDDLLVESEMTESLYGPLEGFPNDLEADEFHDEDPPGDIAESLLEDDPFEMPTSPTLQRLSDDALLKDLNKQCSSMGVPVELKPFYIPSGQLDKFYGTAGVLGAPYRFNTPAVAFPSSGLQQKLDNLPLKLQVRDVHVIWNLYDGYDWQRTRTAISDAVQEVENKAEERRARRRRSGAEEEEDESVIEDFLFNSIYIGVPASKEAQDLRRQINHNINDLASETESYATSGVSRPTNQSGQQYKPRARQRRLKLERSKAHKVAFELKGVSADVLMFPPGTGETQSSVDVRVRDFEIFDNIPTSTWRKFLTYMHDENNMREMMKPMIHLEMQNVRPVEDLAATELVMRVSILPLRLHIDQDALDFITRFFEFKDDSVKPPSTPAEPPFIQRLEINTVKLCLDYKPKKVDYGGLRSGHTSEFMNFVILDKCNIKLKHAIIYGLRGFDTLHPTLNNIWKPDVIRNQLPGVLSGLSPIRPLVSIGAGVRDVVAIPIAEYKKDGRLVRSIQKGAFHFAKTTTSELARLGARLAVGTQNVLQGAEDLLSPPGPSRRISDHGWTDIEDEEEQPKRAVSNYADQPLGVLQGLRSARRHLERDLLTARDAFIAVQGEMLESGSAAGAAGAIARHAPTIVLRPVIGASRAVGQTLMGVGNQVDRGNLRRIDDVSNSLPVDEDAGVGQVMLTIVQKYKRR</sequence>